<evidence type="ECO:0000313" key="2">
    <source>
        <dbReference type="EMBL" id="CAG8952049.1"/>
    </source>
</evidence>
<sequence>MRDLILPEALQLRNEVRKPEEATTGKTEEGEKQKHVSPNQSRAKEAATQKLSGKDRKMPFVNRRSQKIPTQIVEKRYLRTGNVLEVFQYSIK</sequence>
<feature type="compositionally biased region" description="Basic and acidic residues" evidence="1">
    <location>
        <begin position="42"/>
        <end position="57"/>
    </location>
</feature>
<proteinExistence type="predicted"/>
<keyword evidence="3" id="KW-1185">Reference proteome</keyword>
<name>A0A9N9KQH8_9HELO</name>
<feature type="compositionally biased region" description="Basic and acidic residues" evidence="1">
    <location>
        <begin position="14"/>
        <end position="34"/>
    </location>
</feature>
<dbReference type="AlphaFoldDB" id="A0A9N9KQH8"/>
<dbReference type="EMBL" id="CAJVRL010000045">
    <property type="protein sequence ID" value="CAG8952049.1"/>
    <property type="molecule type" value="Genomic_DNA"/>
</dbReference>
<gene>
    <name evidence="2" type="ORF">HYFRA_00000785</name>
</gene>
<feature type="region of interest" description="Disordered" evidence="1">
    <location>
        <begin position="1"/>
        <end position="57"/>
    </location>
</feature>
<dbReference type="Proteomes" id="UP000696280">
    <property type="component" value="Unassembled WGS sequence"/>
</dbReference>
<evidence type="ECO:0000256" key="1">
    <source>
        <dbReference type="SAM" id="MobiDB-lite"/>
    </source>
</evidence>
<accession>A0A9N9KQH8</accession>
<reference evidence="2" key="1">
    <citation type="submission" date="2021-07" db="EMBL/GenBank/DDBJ databases">
        <authorList>
            <person name="Durling M."/>
        </authorList>
    </citation>
    <scope>NUCLEOTIDE SEQUENCE</scope>
</reference>
<protein>
    <submittedName>
        <fullName evidence="2">Uncharacterized protein</fullName>
    </submittedName>
</protein>
<comment type="caution">
    <text evidence="2">The sequence shown here is derived from an EMBL/GenBank/DDBJ whole genome shotgun (WGS) entry which is preliminary data.</text>
</comment>
<evidence type="ECO:0000313" key="3">
    <source>
        <dbReference type="Proteomes" id="UP000696280"/>
    </source>
</evidence>
<organism evidence="2 3">
    <name type="scientific">Hymenoscyphus fraxineus</name>
    <dbReference type="NCBI Taxonomy" id="746836"/>
    <lineage>
        <taxon>Eukaryota</taxon>
        <taxon>Fungi</taxon>
        <taxon>Dikarya</taxon>
        <taxon>Ascomycota</taxon>
        <taxon>Pezizomycotina</taxon>
        <taxon>Leotiomycetes</taxon>
        <taxon>Helotiales</taxon>
        <taxon>Helotiaceae</taxon>
        <taxon>Hymenoscyphus</taxon>
    </lineage>
</organism>